<dbReference type="GO" id="GO:0009103">
    <property type="term" value="P:lipopolysaccharide biosynthetic process"/>
    <property type="evidence" value="ECO:0007669"/>
    <property type="project" value="TreeGrafter"/>
</dbReference>
<gene>
    <name evidence="4" type="ORF">ENJ78_00160</name>
</gene>
<feature type="domain" description="Glycosyl transferase family 1" evidence="2">
    <location>
        <begin position="197"/>
        <end position="353"/>
    </location>
</feature>
<comment type="caution">
    <text evidence="4">The sequence shown here is derived from an EMBL/GenBank/DDBJ whole genome shotgun (WGS) entry which is preliminary data.</text>
</comment>
<keyword evidence="1" id="KW-0808">Transferase</keyword>
<dbReference type="EMBL" id="DRNS01000012">
    <property type="protein sequence ID" value="HHH14105.1"/>
    <property type="molecule type" value="Genomic_DNA"/>
</dbReference>
<dbReference type="InterPro" id="IPR028098">
    <property type="entry name" value="Glyco_trans_4-like_N"/>
</dbReference>
<dbReference type="CDD" id="cd03801">
    <property type="entry name" value="GT4_PimA-like"/>
    <property type="match status" value="1"/>
</dbReference>
<dbReference type="Gene3D" id="3.40.50.2000">
    <property type="entry name" value="Glycogen Phosphorylase B"/>
    <property type="match status" value="2"/>
</dbReference>
<dbReference type="InterPro" id="IPR001296">
    <property type="entry name" value="Glyco_trans_1"/>
</dbReference>
<evidence type="ECO:0000256" key="1">
    <source>
        <dbReference type="ARBA" id="ARBA00022679"/>
    </source>
</evidence>
<evidence type="ECO:0000259" key="3">
    <source>
        <dbReference type="Pfam" id="PF13439"/>
    </source>
</evidence>
<dbReference type="SUPFAM" id="SSF53756">
    <property type="entry name" value="UDP-Glycosyltransferase/glycogen phosphorylase"/>
    <property type="match status" value="1"/>
</dbReference>
<evidence type="ECO:0000259" key="2">
    <source>
        <dbReference type="Pfam" id="PF00534"/>
    </source>
</evidence>
<dbReference type="AlphaFoldDB" id="A0A7V5MGZ2"/>
<dbReference type="PANTHER" id="PTHR46401:SF2">
    <property type="entry name" value="GLYCOSYLTRANSFERASE WBBK-RELATED"/>
    <property type="match status" value="1"/>
</dbReference>
<dbReference type="Pfam" id="PF13439">
    <property type="entry name" value="Glyco_transf_4"/>
    <property type="match status" value="1"/>
</dbReference>
<sequence>MKILLFSSKFPPSIGGVENVVYNLAKNFKKSKHSVLVISSFNYKKDSSSFFSIHKKEPYEGIFVYRVFISLPRSLFGLLIFPYRFVSSLFFLNSIIKKEKPDIIHFHFPDDSLYYFYLLSLRKNFPKFVLTIHGNELHLFSKNPVYKFFLKKVLSKAEGVVVNSQFMKEELQKKYPKTPESKIQIIPNGINLKDFFVDKPKDYFLFVGRLAPKKGVDILIKAYNKVAKKIKRDLYIIGPEVEQGKPLSYYKKLAKSSKIKFLGKVTGGDLRKYFSQAYFTVFPSRIEPFGIVALESLASGTPFIASDFGGFKEIAKNTQGGLLFKNKDIISLKEVLLKVDNNPSLRQKLSKKGLSNVKKYSWETIAKTYLNLYEKTKAINS</sequence>
<dbReference type="PANTHER" id="PTHR46401">
    <property type="entry name" value="GLYCOSYLTRANSFERASE WBBK-RELATED"/>
    <property type="match status" value="1"/>
</dbReference>
<name>A0A7V5MGZ2_UNCKA</name>
<reference evidence="4" key="1">
    <citation type="journal article" date="2020" name="mSystems">
        <title>Genome- and Community-Level Interaction Insights into Carbon Utilization and Element Cycling Functions of Hydrothermarchaeota in Hydrothermal Sediment.</title>
        <authorList>
            <person name="Zhou Z."/>
            <person name="Liu Y."/>
            <person name="Xu W."/>
            <person name="Pan J."/>
            <person name="Luo Z.H."/>
            <person name="Li M."/>
        </authorList>
    </citation>
    <scope>NUCLEOTIDE SEQUENCE [LARGE SCALE GENOMIC DNA]</scope>
    <source>
        <strain evidence="4">HyVt-517</strain>
    </source>
</reference>
<proteinExistence type="predicted"/>
<organism evidence="4">
    <name type="scientific">candidate division WWE3 bacterium</name>
    <dbReference type="NCBI Taxonomy" id="2053526"/>
    <lineage>
        <taxon>Bacteria</taxon>
        <taxon>Katanobacteria</taxon>
    </lineage>
</organism>
<dbReference type="Pfam" id="PF00534">
    <property type="entry name" value="Glycos_transf_1"/>
    <property type="match status" value="1"/>
</dbReference>
<dbReference type="GO" id="GO:0016757">
    <property type="term" value="F:glycosyltransferase activity"/>
    <property type="evidence" value="ECO:0007669"/>
    <property type="project" value="InterPro"/>
</dbReference>
<evidence type="ECO:0000313" key="4">
    <source>
        <dbReference type="EMBL" id="HHH14105.1"/>
    </source>
</evidence>
<feature type="domain" description="Glycosyltransferase subfamily 4-like N-terminal" evidence="3">
    <location>
        <begin position="14"/>
        <end position="193"/>
    </location>
</feature>
<protein>
    <submittedName>
        <fullName evidence="4">Glycosyltransferase family 1 protein</fullName>
    </submittedName>
</protein>
<dbReference type="Proteomes" id="UP000886106">
    <property type="component" value="Unassembled WGS sequence"/>
</dbReference>
<accession>A0A7V5MGZ2</accession>